<keyword evidence="3" id="KW-1185">Reference proteome</keyword>
<accession>A0ABR2W8F2</accession>
<proteinExistence type="predicted"/>
<organism evidence="2 3">
    <name type="scientific">Basidiobolus ranarum</name>
    <dbReference type="NCBI Taxonomy" id="34480"/>
    <lineage>
        <taxon>Eukaryota</taxon>
        <taxon>Fungi</taxon>
        <taxon>Fungi incertae sedis</taxon>
        <taxon>Zoopagomycota</taxon>
        <taxon>Entomophthoromycotina</taxon>
        <taxon>Basidiobolomycetes</taxon>
        <taxon>Basidiobolales</taxon>
        <taxon>Basidiobolaceae</taxon>
        <taxon>Basidiobolus</taxon>
    </lineage>
</organism>
<dbReference type="EMBL" id="JASJQH010006947">
    <property type="protein sequence ID" value="KAK9722511.1"/>
    <property type="molecule type" value="Genomic_DNA"/>
</dbReference>
<feature type="transmembrane region" description="Helical" evidence="1">
    <location>
        <begin position="46"/>
        <end position="68"/>
    </location>
</feature>
<protein>
    <submittedName>
        <fullName evidence="2">Uncharacterized protein</fullName>
    </submittedName>
</protein>
<keyword evidence="1" id="KW-0812">Transmembrane</keyword>
<feature type="transmembrane region" description="Helical" evidence="1">
    <location>
        <begin position="128"/>
        <end position="150"/>
    </location>
</feature>
<gene>
    <name evidence="2" type="ORF">K7432_002615</name>
</gene>
<name>A0ABR2W8F2_9FUNG</name>
<feature type="transmembrane region" description="Helical" evidence="1">
    <location>
        <begin position="80"/>
        <end position="102"/>
    </location>
</feature>
<reference evidence="2 3" key="1">
    <citation type="submission" date="2023-04" db="EMBL/GenBank/DDBJ databases">
        <title>Genome of Basidiobolus ranarum AG-B5.</title>
        <authorList>
            <person name="Stajich J.E."/>
            <person name="Carter-House D."/>
            <person name="Gryganskyi A."/>
        </authorList>
    </citation>
    <scope>NUCLEOTIDE SEQUENCE [LARGE SCALE GENOMIC DNA]</scope>
    <source>
        <strain evidence="2 3">AG-B5</strain>
    </source>
</reference>
<keyword evidence="1" id="KW-0472">Membrane</keyword>
<keyword evidence="1" id="KW-1133">Transmembrane helix</keyword>
<evidence type="ECO:0000256" key="1">
    <source>
        <dbReference type="SAM" id="Phobius"/>
    </source>
</evidence>
<sequence length="182" mass="20455">MGRVGMINTCCFCIRLRTAALLLATLGALGNLLATLIYGLQPGNSVKYIQSGISFLCFLACCAGIYGIRKENIRMIKMFAVYYWINFALSIIFVVIFSLTVFQLEDFVCQELSSNPELEMDMDTCYQYYFKIALGTVIATCISLVFNLYCSIAVWSYYRQISPPSGYTSVSQEELDEDVEAN</sequence>
<evidence type="ECO:0000313" key="2">
    <source>
        <dbReference type="EMBL" id="KAK9722511.1"/>
    </source>
</evidence>
<evidence type="ECO:0000313" key="3">
    <source>
        <dbReference type="Proteomes" id="UP001479436"/>
    </source>
</evidence>
<dbReference type="Proteomes" id="UP001479436">
    <property type="component" value="Unassembled WGS sequence"/>
</dbReference>
<feature type="transmembrane region" description="Helical" evidence="1">
    <location>
        <begin position="20"/>
        <end position="40"/>
    </location>
</feature>
<comment type="caution">
    <text evidence="2">The sequence shown here is derived from an EMBL/GenBank/DDBJ whole genome shotgun (WGS) entry which is preliminary data.</text>
</comment>